<comment type="caution">
    <text evidence="8">The sequence shown here is derived from an EMBL/GenBank/DDBJ whole genome shotgun (WGS) entry which is preliminary data.</text>
</comment>
<dbReference type="GO" id="GO:0030276">
    <property type="term" value="F:clathrin binding"/>
    <property type="evidence" value="ECO:0007669"/>
    <property type="project" value="InterPro"/>
</dbReference>
<evidence type="ECO:0000256" key="5">
    <source>
        <dbReference type="ARBA" id="ARBA00029433"/>
    </source>
</evidence>
<dbReference type="AlphaFoldDB" id="A0A177B3I7"/>
<dbReference type="InterPro" id="IPR016024">
    <property type="entry name" value="ARM-type_fold"/>
</dbReference>
<protein>
    <recommendedName>
        <fullName evidence="6">AP complex subunit beta</fullName>
    </recommendedName>
</protein>
<evidence type="ECO:0000313" key="8">
    <source>
        <dbReference type="EMBL" id="OAF68171.1"/>
    </source>
</evidence>
<dbReference type="Gene3D" id="1.25.10.10">
    <property type="entry name" value="Leucine-rich Repeat Variant"/>
    <property type="match status" value="1"/>
</dbReference>
<dbReference type="InterPro" id="IPR015151">
    <property type="entry name" value="B-adaptin_app_sub_C"/>
</dbReference>
<sequence>MSDGKYFSTTKKGEIHDLKGDLASDKKEKRKEAIKKVIANMTTGKDVSVLFPNVVNCMQSDVLELKKLVYLYLMNYAKAQPDLAIMAVNTFTKDCDDPNPFIRALAVRTMGCIRVNRITEYLCDPLRNCLSDSDPYVRKTAAICVAKLYSIKADLVENHGFLELLYELISDSNPMVISNAVASMNEICMTSQKARDMFKIDFKMVNKLLTTLHECSEWGQIFIIDAISKYRVQNAVEAKGLCERISARLSHANSAIVCSSVKVIMKALTLYPAGGQFVSSMYKKLAPPLITLLSSEPEIQFCVLRNINIIVQKIPSILENEMRVFYVKYNDPIYIKLEKLDIMIRLTNASNISNVLEELKQYASEIDVDFVRKAVRSIGLCAIKVEKTADQCVATLQQLILTKVNYVTQEAIIVIKDIFRRYPNKYENIIAILCDNLNSLDEPEARASLIWILGEYAHRIDNVGELLEVFVSSFKDETTQVQLQILTACVKLFLRIPQENQELVQQILHLATQETDNADLRDRGYIYWRLLSTDANAARDVILAERPLISAEVDILDKTLLDELIDDLSSLASILYKSPRSFIDASVEKLTASKTTTIDEPLKTTNEKPTVIQEPEIDLLGFNDDSVNVVSDWLKSEEKNSSSTEKIENNKIDDLLDLFSDLKTDNAQTNQSKQNAFESESVEILDSIKGDSMSIHASYLIHNSEPTMKLIIKNQTSSPLNSFAIQFNKNTFGLSPEKQISIEISPNSESVLFLKLSDSITTQKLKVDPIDLLQIAVKNNVGKIYYFTSNISVHCLFTSHVEMSKFDFLTLWKDLPSFNENYYDVPNVEIDKITEVFKINNVFMIAAKTIDNLTKTYYSLKIQEIVYLIELTLSKDAQMCIKSSVPDNHKVIHTSLISIINSLNTTNDLFF</sequence>
<comment type="similarity">
    <text evidence="1 6">Belongs to the adaptor complexes large subunit family.</text>
</comment>
<dbReference type="InterPro" id="IPR026739">
    <property type="entry name" value="AP_beta"/>
</dbReference>
<evidence type="ECO:0000256" key="3">
    <source>
        <dbReference type="ARBA" id="ARBA00022927"/>
    </source>
</evidence>
<dbReference type="SUPFAM" id="SSF48371">
    <property type="entry name" value="ARM repeat"/>
    <property type="match status" value="1"/>
</dbReference>
<dbReference type="OrthoDB" id="10254310at2759"/>
<dbReference type="GO" id="GO:0030131">
    <property type="term" value="C:clathrin adaptor complex"/>
    <property type="evidence" value="ECO:0007669"/>
    <property type="project" value="InterPro"/>
</dbReference>
<dbReference type="InterPro" id="IPR012295">
    <property type="entry name" value="TBP_dom_sf"/>
</dbReference>
<dbReference type="PIRSF" id="PIRSF002291">
    <property type="entry name" value="AP_complex_beta"/>
    <property type="match status" value="1"/>
</dbReference>
<comment type="subcellular location">
    <subcellularLocation>
        <location evidence="5">Endomembrane system</location>
        <topology evidence="5">Peripheral membrane protein</topology>
        <orientation evidence="5">Cytoplasmic side</orientation>
    </subcellularLocation>
</comment>
<dbReference type="InterPro" id="IPR013041">
    <property type="entry name" value="Clathrin_app_Ig-like_sf"/>
</dbReference>
<keyword evidence="2 6" id="KW-0813">Transport</keyword>
<dbReference type="EMBL" id="LWCA01000500">
    <property type="protein sequence ID" value="OAF68171.1"/>
    <property type="molecule type" value="Genomic_DNA"/>
</dbReference>
<evidence type="ECO:0000313" key="9">
    <source>
        <dbReference type="Proteomes" id="UP000078046"/>
    </source>
</evidence>
<name>A0A177B3I7_9BILA</name>
<evidence type="ECO:0000256" key="2">
    <source>
        <dbReference type="ARBA" id="ARBA00022448"/>
    </source>
</evidence>
<accession>A0A177B3I7</accession>
<evidence type="ECO:0000256" key="6">
    <source>
        <dbReference type="PIRNR" id="PIRNR002291"/>
    </source>
</evidence>
<dbReference type="PANTHER" id="PTHR11134">
    <property type="entry name" value="ADAPTOR COMPLEX SUBUNIT BETA FAMILY MEMBER"/>
    <property type="match status" value="1"/>
</dbReference>
<dbReference type="GO" id="GO:0016192">
    <property type="term" value="P:vesicle-mediated transport"/>
    <property type="evidence" value="ECO:0007669"/>
    <property type="project" value="InterPro"/>
</dbReference>
<dbReference type="InterPro" id="IPR009028">
    <property type="entry name" value="Coatomer/calthrin_app_sub_C"/>
</dbReference>
<organism evidence="8 9">
    <name type="scientific">Intoshia linei</name>
    <dbReference type="NCBI Taxonomy" id="1819745"/>
    <lineage>
        <taxon>Eukaryota</taxon>
        <taxon>Metazoa</taxon>
        <taxon>Spiralia</taxon>
        <taxon>Lophotrochozoa</taxon>
        <taxon>Mesozoa</taxon>
        <taxon>Orthonectida</taxon>
        <taxon>Rhopaluridae</taxon>
        <taxon>Intoshia</taxon>
    </lineage>
</organism>
<dbReference type="SUPFAM" id="SSF49348">
    <property type="entry name" value="Clathrin adaptor appendage domain"/>
    <property type="match status" value="1"/>
</dbReference>
<dbReference type="Gene3D" id="2.60.40.1150">
    <property type="match status" value="1"/>
</dbReference>
<dbReference type="SMART" id="SM01020">
    <property type="entry name" value="B2-adapt-app_C"/>
    <property type="match status" value="1"/>
</dbReference>
<dbReference type="FunFam" id="1.25.10.10:FF:000002">
    <property type="entry name" value="AP complex subunit beta"/>
    <property type="match status" value="1"/>
</dbReference>
<evidence type="ECO:0000256" key="4">
    <source>
        <dbReference type="ARBA" id="ARBA00023136"/>
    </source>
</evidence>
<evidence type="ECO:0000256" key="1">
    <source>
        <dbReference type="ARBA" id="ARBA00006613"/>
    </source>
</evidence>
<dbReference type="Proteomes" id="UP000078046">
    <property type="component" value="Unassembled WGS sequence"/>
</dbReference>
<dbReference type="GO" id="GO:0006886">
    <property type="term" value="P:intracellular protein transport"/>
    <property type="evidence" value="ECO:0007669"/>
    <property type="project" value="InterPro"/>
</dbReference>
<keyword evidence="9" id="KW-1185">Reference proteome</keyword>
<dbReference type="InterPro" id="IPR011989">
    <property type="entry name" value="ARM-like"/>
</dbReference>
<dbReference type="InterPro" id="IPR002553">
    <property type="entry name" value="Clathrin/coatomer_adapt-like_N"/>
</dbReference>
<reference evidence="8 9" key="1">
    <citation type="submission" date="2016-04" db="EMBL/GenBank/DDBJ databases">
        <title>The genome of Intoshia linei affirms orthonectids as highly simplified spiralians.</title>
        <authorList>
            <person name="Mikhailov K.V."/>
            <person name="Slusarev G.S."/>
            <person name="Nikitin M.A."/>
            <person name="Logacheva M.D."/>
            <person name="Penin A."/>
            <person name="Aleoshin V."/>
            <person name="Panchin Y.V."/>
        </authorList>
    </citation>
    <scope>NUCLEOTIDE SEQUENCE [LARGE SCALE GENOMIC DNA]</scope>
    <source>
        <strain evidence="8">Intl2013</strain>
        <tissue evidence="8">Whole animal</tissue>
    </source>
</reference>
<dbReference type="InterPro" id="IPR016342">
    <property type="entry name" value="AP_complex_bsu_1_2_4"/>
</dbReference>
<keyword evidence="3 6" id="KW-0653">Protein transport</keyword>
<keyword evidence="4 6" id="KW-0472">Membrane</keyword>
<proteinExistence type="inferred from homology"/>
<gene>
    <name evidence="8" type="ORF">A3Q56_04106</name>
</gene>
<dbReference type="Pfam" id="PF09066">
    <property type="entry name" value="B2-adapt-app_C"/>
    <property type="match status" value="1"/>
</dbReference>
<dbReference type="InterPro" id="IPR013037">
    <property type="entry name" value="Clathrin_b-adaptin_app_Ig-like"/>
</dbReference>
<dbReference type="Pfam" id="PF01602">
    <property type="entry name" value="Adaptin_N"/>
    <property type="match status" value="1"/>
</dbReference>
<dbReference type="GO" id="GO:0012505">
    <property type="term" value="C:endomembrane system"/>
    <property type="evidence" value="ECO:0007669"/>
    <property type="project" value="UniProtKB-SubCell"/>
</dbReference>
<dbReference type="Gene3D" id="3.30.310.10">
    <property type="entry name" value="TATA-Binding Protein"/>
    <property type="match status" value="1"/>
</dbReference>
<evidence type="ECO:0000259" key="7">
    <source>
        <dbReference type="SMART" id="SM01020"/>
    </source>
</evidence>
<feature type="domain" description="Beta-adaptin appendage C-terminal subdomain" evidence="7">
    <location>
        <begin position="797"/>
        <end position="901"/>
    </location>
</feature>
<dbReference type="SUPFAM" id="SSF55711">
    <property type="entry name" value="Subdomain of clathrin and coatomer appendage domain"/>
    <property type="match status" value="1"/>
</dbReference>